<dbReference type="CDD" id="cd00867">
    <property type="entry name" value="Trans_IPPS"/>
    <property type="match status" value="1"/>
</dbReference>
<dbReference type="GO" id="GO:0006744">
    <property type="term" value="P:ubiquinone biosynthetic process"/>
    <property type="evidence" value="ECO:0007669"/>
    <property type="project" value="TreeGrafter"/>
</dbReference>
<evidence type="ECO:0000256" key="6">
    <source>
        <dbReference type="ARBA" id="ARBA00023229"/>
    </source>
</evidence>
<dbReference type="AlphaFoldDB" id="A0AAV5LHT4"/>
<dbReference type="InterPro" id="IPR000092">
    <property type="entry name" value="Polyprenyl_synt"/>
</dbReference>
<dbReference type="InterPro" id="IPR008949">
    <property type="entry name" value="Isoprenoid_synthase_dom_sf"/>
</dbReference>
<evidence type="ECO:0000256" key="4">
    <source>
        <dbReference type="ARBA" id="ARBA00022723"/>
    </source>
</evidence>
<dbReference type="SUPFAM" id="SSF48576">
    <property type="entry name" value="Terpenoid synthases"/>
    <property type="match status" value="1"/>
</dbReference>
<keyword evidence="6" id="KW-0414">Isoprene biosynthesis</keyword>
<gene>
    <name evidence="8" type="ORF">SLEP1_g44988</name>
</gene>
<evidence type="ECO:0000313" key="8">
    <source>
        <dbReference type="EMBL" id="GKV36904.1"/>
    </source>
</evidence>
<dbReference type="PANTHER" id="PTHR12001:SF69">
    <property type="entry name" value="ALL TRANS-POLYPRENYL-DIPHOSPHATE SYNTHASE PDSS1"/>
    <property type="match status" value="1"/>
</dbReference>
<sequence>MAGARILIVEKSISSNKLHLGFIFLNNGGATGQAVSLLATAVEILVTGETMQMMATTDQHYSMEYHMDKSYNKTASFISNSCKAMALLSGQTAGVAELAFDYGKNVRGNMLSNAKSVSKYYNEGKINRKMDALPMQSRGAYCGLILCGLAYRLIDDILDFTGTSASLGKGSLSDIRFVIHLSLLGYLSFPMIACWKHVYGIITSPMLFALEEFPQLRAIIDQGFENPSNVDTLSNNFIDHMHPHPRPHHLVLSVDNRGTGIPLEESWNRKNRKLAKNHSDLAAQQLIPFLKATVRM</sequence>
<dbReference type="PANTHER" id="PTHR12001">
    <property type="entry name" value="GERANYLGERANYL PYROPHOSPHATE SYNTHASE"/>
    <property type="match status" value="1"/>
</dbReference>
<evidence type="ECO:0000256" key="7">
    <source>
        <dbReference type="RuleBase" id="RU004466"/>
    </source>
</evidence>
<evidence type="ECO:0000256" key="1">
    <source>
        <dbReference type="ARBA" id="ARBA00001946"/>
    </source>
</evidence>
<evidence type="ECO:0000256" key="3">
    <source>
        <dbReference type="ARBA" id="ARBA00022679"/>
    </source>
</evidence>
<name>A0AAV5LHT4_9ROSI</name>
<dbReference type="Gene3D" id="1.10.600.10">
    <property type="entry name" value="Farnesyl Diphosphate Synthase"/>
    <property type="match status" value="2"/>
</dbReference>
<dbReference type="Pfam" id="PF00348">
    <property type="entry name" value="polyprenyl_synt"/>
    <property type="match status" value="1"/>
</dbReference>
<keyword evidence="4" id="KW-0479">Metal-binding</keyword>
<keyword evidence="3 7" id="KW-0808">Transferase</keyword>
<proteinExistence type="inferred from homology"/>
<dbReference type="GO" id="GO:0008299">
    <property type="term" value="P:isoprenoid biosynthetic process"/>
    <property type="evidence" value="ECO:0007669"/>
    <property type="project" value="UniProtKB-KW"/>
</dbReference>
<comment type="similarity">
    <text evidence="2 7">Belongs to the FPP/GGPP synthase family.</text>
</comment>
<dbReference type="EMBL" id="BPVZ01000119">
    <property type="protein sequence ID" value="GKV36904.1"/>
    <property type="molecule type" value="Genomic_DNA"/>
</dbReference>
<evidence type="ECO:0000256" key="2">
    <source>
        <dbReference type="ARBA" id="ARBA00006706"/>
    </source>
</evidence>
<dbReference type="GO" id="GO:1990234">
    <property type="term" value="C:transferase complex"/>
    <property type="evidence" value="ECO:0007669"/>
    <property type="project" value="TreeGrafter"/>
</dbReference>
<comment type="caution">
    <text evidence="8">The sequence shown here is derived from an EMBL/GenBank/DDBJ whole genome shotgun (WGS) entry which is preliminary data.</text>
</comment>
<dbReference type="GO" id="GO:0004659">
    <property type="term" value="F:prenyltransferase activity"/>
    <property type="evidence" value="ECO:0007669"/>
    <property type="project" value="InterPro"/>
</dbReference>
<organism evidence="8 9">
    <name type="scientific">Rubroshorea leprosula</name>
    <dbReference type="NCBI Taxonomy" id="152421"/>
    <lineage>
        <taxon>Eukaryota</taxon>
        <taxon>Viridiplantae</taxon>
        <taxon>Streptophyta</taxon>
        <taxon>Embryophyta</taxon>
        <taxon>Tracheophyta</taxon>
        <taxon>Spermatophyta</taxon>
        <taxon>Magnoliopsida</taxon>
        <taxon>eudicotyledons</taxon>
        <taxon>Gunneridae</taxon>
        <taxon>Pentapetalae</taxon>
        <taxon>rosids</taxon>
        <taxon>malvids</taxon>
        <taxon>Malvales</taxon>
        <taxon>Dipterocarpaceae</taxon>
        <taxon>Rubroshorea</taxon>
    </lineage>
</organism>
<protein>
    <submittedName>
        <fullName evidence="8">Uncharacterized protein</fullName>
    </submittedName>
</protein>
<dbReference type="GO" id="GO:0046872">
    <property type="term" value="F:metal ion binding"/>
    <property type="evidence" value="ECO:0007669"/>
    <property type="project" value="UniProtKB-KW"/>
</dbReference>
<accession>A0AAV5LHT4</accession>
<dbReference type="Proteomes" id="UP001054252">
    <property type="component" value="Unassembled WGS sequence"/>
</dbReference>
<keyword evidence="9" id="KW-1185">Reference proteome</keyword>
<evidence type="ECO:0000313" key="9">
    <source>
        <dbReference type="Proteomes" id="UP001054252"/>
    </source>
</evidence>
<keyword evidence="5" id="KW-0460">Magnesium</keyword>
<evidence type="ECO:0000256" key="5">
    <source>
        <dbReference type="ARBA" id="ARBA00022842"/>
    </source>
</evidence>
<comment type="cofactor">
    <cofactor evidence="1">
        <name>Mg(2+)</name>
        <dbReference type="ChEBI" id="CHEBI:18420"/>
    </cofactor>
</comment>
<reference evidence="8 9" key="1">
    <citation type="journal article" date="2021" name="Commun. Biol.">
        <title>The genome of Shorea leprosula (Dipterocarpaceae) highlights the ecological relevance of drought in aseasonal tropical rainforests.</title>
        <authorList>
            <person name="Ng K.K.S."/>
            <person name="Kobayashi M.J."/>
            <person name="Fawcett J.A."/>
            <person name="Hatakeyama M."/>
            <person name="Paape T."/>
            <person name="Ng C.H."/>
            <person name="Ang C.C."/>
            <person name="Tnah L.H."/>
            <person name="Lee C.T."/>
            <person name="Nishiyama T."/>
            <person name="Sese J."/>
            <person name="O'Brien M.J."/>
            <person name="Copetti D."/>
            <person name="Mohd Noor M.I."/>
            <person name="Ong R.C."/>
            <person name="Putra M."/>
            <person name="Sireger I.Z."/>
            <person name="Indrioko S."/>
            <person name="Kosugi Y."/>
            <person name="Izuno A."/>
            <person name="Isagi Y."/>
            <person name="Lee S.L."/>
            <person name="Shimizu K.K."/>
        </authorList>
    </citation>
    <scope>NUCLEOTIDE SEQUENCE [LARGE SCALE GENOMIC DNA]</scope>
    <source>
        <strain evidence="8">214</strain>
    </source>
</reference>